<keyword evidence="4" id="KW-0677">Repeat</keyword>
<keyword evidence="6 7" id="KW-0862">Zinc</keyword>
<dbReference type="PROSITE" id="PS50145">
    <property type="entry name" value="ZF_TRAF"/>
    <property type="match status" value="1"/>
</dbReference>
<dbReference type="GO" id="GO:0005737">
    <property type="term" value="C:cytoplasm"/>
    <property type="evidence" value="ECO:0007669"/>
    <property type="project" value="UniProtKB-SubCell"/>
</dbReference>
<feature type="domain" description="MATH" evidence="9">
    <location>
        <begin position="482"/>
        <end position="612"/>
    </location>
</feature>
<keyword evidence="2" id="KW-0963">Cytoplasm</keyword>
<evidence type="ECO:0000256" key="4">
    <source>
        <dbReference type="ARBA" id="ARBA00022737"/>
    </source>
</evidence>
<evidence type="ECO:0000256" key="8">
    <source>
        <dbReference type="SAM" id="MobiDB-lite"/>
    </source>
</evidence>
<dbReference type="Proteomes" id="UP000095280">
    <property type="component" value="Unplaced"/>
</dbReference>
<dbReference type="InterPro" id="IPR012227">
    <property type="entry name" value="TNF_rcpt-assoc_TRAF_met"/>
</dbReference>
<organism evidence="11 12">
    <name type="scientific">Macrostomum lignano</name>
    <dbReference type="NCBI Taxonomy" id="282301"/>
    <lineage>
        <taxon>Eukaryota</taxon>
        <taxon>Metazoa</taxon>
        <taxon>Spiralia</taxon>
        <taxon>Lophotrochozoa</taxon>
        <taxon>Platyhelminthes</taxon>
        <taxon>Rhabditophora</taxon>
        <taxon>Macrostomorpha</taxon>
        <taxon>Macrostomida</taxon>
        <taxon>Macrostomidae</taxon>
        <taxon>Macrostomum</taxon>
    </lineage>
</organism>
<proteinExistence type="predicted"/>
<reference evidence="12" key="1">
    <citation type="submission" date="2016-11" db="UniProtKB">
        <authorList>
            <consortium name="WormBaseParasite"/>
        </authorList>
    </citation>
    <scope>IDENTIFICATION</scope>
</reference>
<dbReference type="GO" id="GO:0042981">
    <property type="term" value="P:regulation of apoptotic process"/>
    <property type="evidence" value="ECO:0007669"/>
    <property type="project" value="InterPro"/>
</dbReference>
<dbReference type="GO" id="GO:0043122">
    <property type="term" value="P:regulation of canonical NF-kappaB signal transduction"/>
    <property type="evidence" value="ECO:0007669"/>
    <property type="project" value="TreeGrafter"/>
</dbReference>
<dbReference type="GO" id="GO:0008270">
    <property type="term" value="F:zinc ion binding"/>
    <property type="evidence" value="ECO:0007669"/>
    <property type="project" value="UniProtKB-KW"/>
</dbReference>
<dbReference type="Pfam" id="PF21355">
    <property type="entry name" value="TRAF-mep_MATH"/>
    <property type="match status" value="1"/>
</dbReference>
<evidence type="ECO:0000256" key="2">
    <source>
        <dbReference type="ARBA" id="ARBA00022490"/>
    </source>
</evidence>
<dbReference type="PANTHER" id="PTHR10131:SF94">
    <property type="entry name" value="TNF RECEPTOR-ASSOCIATED FACTOR 4"/>
    <property type="match status" value="1"/>
</dbReference>
<evidence type="ECO:0000259" key="10">
    <source>
        <dbReference type="PROSITE" id="PS50145"/>
    </source>
</evidence>
<dbReference type="InterPro" id="IPR001293">
    <property type="entry name" value="Znf_TRAF"/>
</dbReference>
<evidence type="ECO:0000256" key="6">
    <source>
        <dbReference type="ARBA" id="ARBA00022833"/>
    </source>
</evidence>
<keyword evidence="3 7" id="KW-0479">Metal-binding</keyword>
<dbReference type="PROSITE" id="PS50144">
    <property type="entry name" value="MATH"/>
    <property type="match status" value="1"/>
</dbReference>
<dbReference type="InterPro" id="IPR049342">
    <property type="entry name" value="TRAF1-6_MATH_dom"/>
</dbReference>
<evidence type="ECO:0000313" key="11">
    <source>
        <dbReference type="Proteomes" id="UP000095280"/>
    </source>
</evidence>
<dbReference type="Gene3D" id="2.60.210.10">
    <property type="entry name" value="Apoptosis, Tumor Necrosis Factor Receptor Associated Protein 2, Chain A"/>
    <property type="match status" value="1"/>
</dbReference>
<keyword evidence="11" id="KW-1185">Reference proteome</keyword>
<accession>A0A1I8JE57</accession>
<evidence type="ECO:0000256" key="3">
    <source>
        <dbReference type="ARBA" id="ARBA00022723"/>
    </source>
</evidence>
<dbReference type="PIRSF" id="PIRSF015614">
    <property type="entry name" value="TRAF"/>
    <property type="match status" value="1"/>
</dbReference>
<evidence type="ECO:0000259" key="9">
    <source>
        <dbReference type="PROSITE" id="PS50144"/>
    </source>
</evidence>
<dbReference type="InterPro" id="IPR008974">
    <property type="entry name" value="TRAF-like"/>
</dbReference>
<dbReference type="GO" id="GO:0007165">
    <property type="term" value="P:signal transduction"/>
    <property type="evidence" value="ECO:0007669"/>
    <property type="project" value="InterPro"/>
</dbReference>
<name>A0A1I8JE57_9PLAT</name>
<dbReference type="WBParaSite" id="maker-uti_cns_0047120-snap-gene-0.13-mRNA-1">
    <property type="protein sequence ID" value="maker-uti_cns_0047120-snap-gene-0.13-mRNA-1"/>
    <property type="gene ID" value="maker-uti_cns_0047120-snap-gene-0.13"/>
</dbReference>
<sequence length="612" mass="68272">MGDRGICGLKVGKLKQVQNRLKCPKCKHLMRSPVQAVCGHRYCADAITDEGMDCIACKEEDEDDVPHLTRSSVNPDPAMSRELNKTKFNCRWQPCPEKMLLPDLIKHMESDCQHREIHCDQCNTQLPASAMDKHLKSQCPKRRVVCESCKESVPNDQIEEHKNRECIGSTQLCISCSARIRDTDEARRKHALTDCPVGWSDGQPCPFGCGPVSNAKEHRQEYVALHTDRLLAKAKSRAVQCSEGQEVGDSGAVGLEPSASSVSTSQMEMKIVEDVFDKAELVYNLEKFGYPEHPKQTSDPRGQAEFFERMRFSRIAPDELDKQRDVMSKKLAVTYRAMEPFMAQMQRQYEELSAGDAVYKELLCAMSLKRLSATVSDCRHCQRLSLTVSDCQRLSAIVSDCQQLSATVSDCQQLSATVSDCQRLSALSATSAIVSDFSDCQQLSATSAIVSDFSDCHQLSVIEVRICDLDRNISLQEVGSSDGTLIWKIPFFKERTTSTDYEPVLYSPLLFTDKFGYKLSAVVHLNGQGRGRGSHISLFARINKGPYDAALTWPFKNKVSFTLMNQSSPSDHLTRHLCQTGRLSSSGRRSQRASCSALSSSARRTTWSPRAS</sequence>
<dbReference type="SUPFAM" id="SSF57850">
    <property type="entry name" value="RING/U-box"/>
    <property type="match status" value="1"/>
</dbReference>
<evidence type="ECO:0000256" key="7">
    <source>
        <dbReference type="PROSITE-ProRule" id="PRU00207"/>
    </source>
</evidence>
<feature type="zinc finger region" description="TRAF-type" evidence="7">
    <location>
        <begin position="107"/>
        <end position="159"/>
    </location>
</feature>
<dbReference type="SUPFAM" id="SSF49599">
    <property type="entry name" value="TRAF domain-like"/>
    <property type="match status" value="1"/>
</dbReference>
<feature type="domain" description="TRAF-type" evidence="10">
    <location>
        <begin position="107"/>
        <end position="159"/>
    </location>
</feature>
<dbReference type="AlphaFoldDB" id="A0A1I8JE57"/>
<dbReference type="Gene3D" id="3.30.40.10">
    <property type="entry name" value="Zinc/RING finger domain, C3HC4 (zinc finger)"/>
    <property type="match status" value="2"/>
</dbReference>
<protein>
    <submittedName>
        <fullName evidence="12">TRAF-type domain-containing protein</fullName>
    </submittedName>
</protein>
<evidence type="ECO:0000313" key="12">
    <source>
        <dbReference type="WBParaSite" id="maker-uti_cns_0047120-snap-gene-0.13-mRNA-1"/>
    </source>
</evidence>
<keyword evidence="5 7" id="KW-0863">Zinc-finger</keyword>
<feature type="region of interest" description="Disordered" evidence="8">
    <location>
        <begin position="581"/>
        <end position="612"/>
    </location>
</feature>
<dbReference type="InterPro" id="IPR013083">
    <property type="entry name" value="Znf_RING/FYVE/PHD"/>
</dbReference>
<feature type="compositionally biased region" description="Low complexity" evidence="8">
    <location>
        <begin position="582"/>
        <end position="604"/>
    </location>
</feature>
<evidence type="ECO:0000256" key="5">
    <source>
        <dbReference type="ARBA" id="ARBA00022771"/>
    </source>
</evidence>
<dbReference type="InterPro" id="IPR002083">
    <property type="entry name" value="MATH/TRAF_dom"/>
</dbReference>
<comment type="subcellular location">
    <subcellularLocation>
        <location evidence="1">Cytoplasm</location>
    </subcellularLocation>
</comment>
<dbReference type="PANTHER" id="PTHR10131">
    <property type="entry name" value="TNF RECEPTOR ASSOCIATED FACTOR"/>
    <property type="match status" value="1"/>
</dbReference>
<evidence type="ECO:0000256" key="1">
    <source>
        <dbReference type="ARBA" id="ARBA00004496"/>
    </source>
</evidence>